<evidence type="ECO:0000256" key="1">
    <source>
        <dbReference type="SAM" id="MobiDB-lite"/>
    </source>
</evidence>
<dbReference type="EMBL" id="VSRR010110240">
    <property type="protein sequence ID" value="MPC97488.1"/>
    <property type="molecule type" value="Genomic_DNA"/>
</dbReference>
<comment type="caution">
    <text evidence="2">The sequence shown here is derived from an EMBL/GenBank/DDBJ whole genome shotgun (WGS) entry which is preliminary data.</text>
</comment>
<feature type="compositionally biased region" description="Polar residues" evidence="1">
    <location>
        <begin position="54"/>
        <end position="65"/>
    </location>
</feature>
<keyword evidence="3" id="KW-1185">Reference proteome</keyword>
<name>A0A5B7JWW3_PORTR</name>
<dbReference type="AlphaFoldDB" id="A0A5B7JWW3"/>
<sequence>MSLAGEMDEAGSREAGTCVAAVCVELTIRIISSSFVTSSRRSRHPPHGPPQQSWRSGNTPLSTSP</sequence>
<dbReference type="Proteomes" id="UP000324222">
    <property type="component" value="Unassembled WGS sequence"/>
</dbReference>
<reference evidence="2 3" key="1">
    <citation type="submission" date="2019-05" db="EMBL/GenBank/DDBJ databases">
        <title>Another draft genome of Portunus trituberculatus and its Hox gene families provides insights of decapod evolution.</title>
        <authorList>
            <person name="Jeong J.-H."/>
            <person name="Song I."/>
            <person name="Kim S."/>
            <person name="Choi T."/>
            <person name="Kim D."/>
            <person name="Ryu S."/>
            <person name="Kim W."/>
        </authorList>
    </citation>
    <scope>NUCLEOTIDE SEQUENCE [LARGE SCALE GENOMIC DNA]</scope>
    <source>
        <tissue evidence="2">Muscle</tissue>
    </source>
</reference>
<evidence type="ECO:0000313" key="2">
    <source>
        <dbReference type="EMBL" id="MPC97488.1"/>
    </source>
</evidence>
<feature type="region of interest" description="Disordered" evidence="1">
    <location>
        <begin position="35"/>
        <end position="65"/>
    </location>
</feature>
<proteinExistence type="predicted"/>
<organism evidence="2 3">
    <name type="scientific">Portunus trituberculatus</name>
    <name type="common">Swimming crab</name>
    <name type="synonym">Neptunus trituberculatus</name>
    <dbReference type="NCBI Taxonomy" id="210409"/>
    <lineage>
        <taxon>Eukaryota</taxon>
        <taxon>Metazoa</taxon>
        <taxon>Ecdysozoa</taxon>
        <taxon>Arthropoda</taxon>
        <taxon>Crustacea</taxon>
        <taxon>Multicrustacea</taxon>
        <taxon>Malacostraca</taxon>
        <taxon>Eumalacostraca</taxon>
        <taxon>Eucarida</taxon>
        <taxon>Decapoda</taxon>
        <taxon>Pleocyemata</taxon>
        <taxon>Brachyura</taxon>
        <taxon>Eubrachyura</taxon>
        <taxon>Portunoidea</taxon>
        <taxon>Portunidae</taxon>
        <taxon>Portuninae</taxon>
        <taxon>Portunus</taxon>
    </lineage>
</organism>
<gene>
    <name evidence="2" type="ORF">E2C01_092806</name>
</gene>
<evidence type="ECO:0000313" key="3">
    <source>
        <dbReference type="Proteomes" id="UP000324222"/>
    </source>
</evidence>
<protein>
    <submittedName>
        <fullName evidence="2">Uncharacterized protein</fullName>
    </submittedName>
</protein>
<accession>A0A5B7JWW3</accession>